<proteinExistence type="inferred from homology"/>
<evidence type="ECO:0000256" key="10">
    <source>
        <dbReference type="SAM" id="MobiDB-lite"/>
    </source>
</evidence>
<feature type="transmembrane region" description="Helical" evidence="11">
    <location>
        <begin position="298"/>
        <end position="318"/>
    </location>
</feature>
<feature type="transmembrane region" description="Helical" evidence="11">
    <location>
        <begin position="138"/>
        <end position="160"/>
    </location>
</feature>
<keyword evidence="6 11" id="KW-1133">Transmembrane helix</keyword>
<keyword evidence="5" id="KW-0479">Metal-binding</keyword>
<feature type="transmembrane region" description="Helical" evidence="11">
    <location>
        <begin position="215"/>
        <end position="236"/>
    </location>
</feature>
<keyword evidence="3" id="KW-0813">Transport</keyword>
<feature type="transmembrane region" description="Helical" evidence="11">
    <location>
        <begin position="330"/>
        <end position="351"/>
    </location>
</feature>
<dbReference type="SMART" id="SM00066">
    <property type="entry name" value="GAL4"/>
    <property type="match status" value="1"/>
</dbReference>
<keyword evidence="15" id="KW-1185">Reference proteome</keyword>
<evidence type="ECO:0000256" key="5">
    <source>
        <dbReference type="ARBA" id="ARBA00022723"/>
    </source>
</evidence>
<evidence type="ECO:0000256" key="7">
    <source>
        <dbReference type="ARBA" id="ARBA00023065"/>
    </source>
</evidence>
<feature type="region of interest" description="Disordered" evidence="10">
    <location>
        <begin position="1255"/>
        <end position="1277"/>
    </location>
</feature>
<dbReference type="GO" id="GO:0006351">
    <property type="term" value="P:DNA-templated transcription"/>
    <property type="evidence" value="ECO:0007669"/>
    <property type="project" value="InterPro"/>
</dbReference>
<organism evidence="14 15">
    <name type="scientific">Vanrija pseudolonga</name>
    <dbReference type="NCBI Taxonomy" id="143232"/>
    <lineage>
        <taxon>Eukaryota</taxon>
        <taxon>Fungi</taxon>
        <taxon>Dikarya</taxon>
        <taxon>Basidiomycota</taxon>
        <taxon>Agaricomycotina</taxon>
        <taxon>Tremellomycetes</taxon>
        <taxon>Trichosporonales</taxon>
        <taxon>Trichosporonaceae</taxon>
        <taxon>Vanrija</taxon>
    </lineage>
</organism>
<dbReference type="CDD" id="cd12148">
    <property type="entry name" value="fungal_TF_MHR"/>
    <property type="match status" value="1"/>
</dbReference>
<gene>
    <name evidence="14" type="primary">mirC</name>
    <name evidence="14" type="ORF">LOC62_04G006198</name>
</gene>
<keyword evidence="4 11" id="KW-0812">Transmembrane</keyword>
<dbReference type="GO" id="GO:0005886">
    <property type="term" value="C:plasma membrane"/>
    <property type="evidence" value="ECO:0007669"/>
    <property type="project" value="TreeGrafter"/>
</dbReference>
<dbReference type="InterPro" id="IPR036864">
    <property type="entry name" value="Zn2-C6_fun-type_DNA-bd_sf"/>
</dbReference>
<feature type="transmembrane region" description="Helical" evidence="11">
    <location>
        <begin position="114"/>
        <end position="132"/>
    </location>
</feature>
<name>A0AAF0Y9U3_9TREE</name>
<dbReference type="FunFam" id="1.20.1250.20:FF:000197">
    <property type="entry name" value="Siderophore iron transporter 1"/>
    <property type="match status" value="1"/>
</dbReference>
<dbReference type="PANTHER" id="PTHR23501">
    <property type="entry name" value="MAJOR FACILITATOR SUPERFAMILY"/>
    <property type="match status" value="1"/>
</dbReference>
<dbReference type="Gene3D" id="1.20.1250.20">
    <property type="entry name" value="MFS general substrate transporter like domains"/>
    <property type="match status" value="2"/>
</dbReference>
<dbReference type="GeneID" id="87809424"/>
<dbReference type="PROSITE" id="PS50850">
    <property type="entry name" value="MFS"/>
    <property type="match status" value="1"/>
</dbReference>
<evidence type="ECO:0000256" key="1">
    <source>
        <dbReference type="ARBA" id="ARBA00004141"/>
    </source>
</evidence>
<dbReference type="Pfam" id="PF07690">
    <property type="entry name" value="MFS_1"/>
    <property type="match status" value="1"/>
</dbReference>
<evidence type="ECO:0000259" key="12">
    <source>
        <dbReference type="PROSITE" id="PS50048"/>
    </source>
</evidence>
<dbReference type="InterPro" id="IPR001138">
    <property type="entry name" value="Zn2Cys6_DnaBD"/>
</dbReference>
<dbReference type="SUPFAM" id="SSF57701">
    <property type="entry name" value="Zn2/Cys6 DNA-binding domain"/>
    <property type="match status" value="1"/>
</dbReference>
<dbReference type="Pfam" id="PF00172">
    <property type="entry name" value="Zn_clus"/>
    <property type="match status" value="1"/>
</dbReference>
<dbReference type="Pfam" id="PF04082">
    <property type="entry name" value="Fungal_trans"/>
    <property type="match status" value="1"/>
</dbReference>
<evidence type="ECO:0000256" key="11">
    <source>
        <dbReference type="SAM" id="Phobius"/>
    </source>
</evidence>
<evidence type="ECO:0000256" key="4">
    <source>
        <dbReference type="ARBA" id="ARBA00022692"/>
    </source>
</evidence>
<dbReference type="InterPro" id="IPR036259">
    <property type="entry name" value="MFS_trans_sf"/>
</dbReference>
<feature type="transmembrane region" description="Helical" evidence="11">
    <location>
        <begin position="542"/>
        <end position="561"/>
    </location>
</feature>
<dbReference type="EMBL" id="CP086717">
    <property type="protein sequence ID" value="WOO82715.1"/>
    <property type="molecule type" value="Genomic_DNA"/>
</dbReference>
<comment type="similarity">
    <text evidence="2">Belongs to the major facilitator superfamily.</text>
</comment>
<evidence type="ECO:0000256" key="3">
    <source>
        <dbReference type="ARBA" id="ARBA00022448"/>
    </source>
</evidence>
<dbReference type="GO" id="GO:0003677">
    <property type="term" value="F:DNA binding"/>
    <property type="evidence" value="ECO:0007669"/>
    <property type="project" value="InterPro"/>
</dbReference>
<evidence type="ECO:0000259" key="13">
    <source>
        <dbReference type="PROSITE" id="PS50850"/>
    </source>
</evidence>
<dbReference type="PANTHER" id="PTHR23501:SF87">
    <property type="entry name" value="SIDEROPHORE IRON TRANSPORTER 2"/>
    <property type="match status" value="1"/>
</dbReference>
<sequence>MSSLEPKDVSPPKTDYELPSATSSEETLVGVTKVQAANSVWGPKTRWILYVSIGLAAYIYSLDGTTTWQYLVYATSSVFQHSMSGTIDTAGAIIIAVGKPLMAKLTDVIGRAETFILVGLLYAVGYAVIAGAKNVGTIAGGTIVYRFGYTGLQLATQVLIADITTLRWRGFMSALVSAPFIINAFVSAEIAESILPKADATGVRPLGSDSWRWGYGMFAILVPVILVPICGSLLWAQHKAKKERRYERDPASVGTKIKRALLDMDIGGLILVAASLGLILIPLGLAPKAVRQWKTPSMIAMITVGAVLFPVFLAYEYFVPRKPVFPMRWLRRLPILGACLIGFFDFVSFYLQYQFLYSFMTVTQPTWSNRYLNYFMQTQTVGLTVFGLLAGVIMAATRRFKWMLIVGLLIRLLGVGLMMYARSDSGNTASLVMCQVLQGLGGGFASITTMVAAQASVSHVDVATVTAMVLLLTEVGNSVGTAAATTVWTEYMPRALADHVPGNNATLNAELFGSITTVMTYAIDDPIRLGAIEAYRSVMHRLVLGALIVAIFPPIFAFFLVKNIRLTDTQNAVDGKNLAGEQVEEGQVGQGEAVVPLSALPHSVLEQSHFPISSLSIVHSTMDARTDTPSSGGEDGSVPQRKRGREGSPRPYKKRAYGQSCYACRERKIKCEVDGEPPCRSCIETNTLCESVERAKPARKKRDLDGILSSIEARLRKLDDLEARTRRLESISHPLAGSSSSLAVPSKKRRDSRASSPPSDEPLSGPRYDLGPPARPVYHGEVSMFDDSETRPRASPRLEPAARDWTPDRLKAAARLRHRYAPPEDGETWVDSYFCWASTQDYVVHRPLFRRDMALGGGPWFSEFLLVCMYVPGIRLTYQMDQDEREQKGEQYFSLAMSMLPDVLTSPPTFANTQALLVLAGRQVARGQTTQAWVFTGMAIRLMQDMGMHLPPSPEDATRFSQEERDQRTRLFWAAYTWDKATALVMGREPCLPLRPYMTPDALPADPDDDADWVPCVPEGTRLPINVPYPKQPMLKTLTLRHNARLFAILESILTNMYSPGLPNSRSVSFIRTAIEDLEAWRKSIPDVLKLEGPNLPEYCPPPNVVVSNMLYHAMRILVYRPLLTDNGRSSHASTALSQCRNASAGVSHILSLWGKTFGDNCHHYIILYCSFISASVDILLIRSGIQYLRDEAFQRVHLALTTLENAQLQGPCISRGVVNIRSQLNRAIKDFGLPDQQPLLPLPPPAYVADIAQSSPQPLSESRTQHEPAADSSQPPAFPQWFPGTEFWESQTLLDMLSAAPISTEDPFAFGATEHDLGLVL</sequence>
<feature type="domain" description="Zn(2)-C6 fungal-type" evidence="12">
    <location>
        <begin position="660"/>
        <end position="689"/>
    </location>
</feature>
<feature type="domain" description="Major facilitator superfamily (MFS) profile" evidence="13">
    <location>
        <begin position="49"/>
        <end position="565"/>
    </location>
</feature>
<reference evidence="14" key="1">
    <citation type="submission" date="2023-10" db="EMBL/GenBank/DDBJ databases">
        <authorList>
            <person name="Noh H."/>
        </authorList>
    </citation>
    <scope>NUCLEOTIDE SEQUENCE</scope>
    <source>
        <strain evidence="14">DUCC4014</strain>
    </source>
</reference>
<evidence type="ECO:0000256" key="6">
    <source>
        <dbReference type="ARBA" id="ARBA00022989"/>
    </source>
</evidence>
<evidence type="ECO:0000256" key="2">
    <source>
        <dbReference type="ARBA" id="ARBA00008335"/>
    </source>
</evidence>
<dbReference type="SUPFAM" id="SSF103473">
    <property type="entry name" value="MFS general substrate transporter"/>
    <property type="match status" value="1"/>
</dbReference>
<comment type="subcellular location">
    <subcellularLocation>
        <location evidence="1">Membrane</location>
        <topology evidence="1">Multi-pass membrane protein</topology>
    </subcellularLocation>
</comment>
<feature type="compositionally biased region" description="Basic and acidic residues" evidence="10">
    <location>
        <begin position="1"/>
        <end position="16"/>
    </location>
</feature>
<dbReference type="Gene3D" id="4.10.240.10">
    <property type="entry name" value="Zn(2)-C6 fungal-type DNA-binding domain"/>
    <property type="match status" value="1"/>
</dbReference>
<feature type="transmembrane region" description="Helical" evidence="11">
    <location>
        <begin position="427"/>
        <end position="447"/>
    </location>
</feature>
<dbReference type="GO" id="GO:0022857">
    <property type="term" value="F:transmembrane transporter activity"/>
    <property type="evidence" value="ECO:0007669"/>
    <property type="project" value="InterPro"/>
</dbReference>
<keyword evidence="7" id="KW-0406">Ion transport</keyword>
<feature type="region of interest" description="Disordered" evidence="10">
    <location>
        <begin position="732"/>
        <end position="799"/>
    </location>
</feature>
<feature type="transmembrane region" description="Helical" evidence="11">
    <location>
        <begin position="371"/>
        <end position="395"/>
    </location>
</feature>
<dbReference type="CDD" id="cd00067">
    <property type="entry name" value="GAL4"/>
    <property type="match status" value="1"/>
</dbReference>
<feature type="region of interest" description="Disordered" evidence="10">
    <location>
        <begin position="622"/>
        <end position="654"/>
    </location>
</feature>
<dbReference type="Proteomes" id="UP000827549">
    <property type="component" value="Chromosome 4"/>
</dbReference>
<evidence type="ECO:0000256" key="8">
    <source>
        <dbReference type="ARBA" id="ARBA00023136"/>
    </source>
</evidence>
<feature type="region of interest" description="Disordered" evidence="10">
    <location>
        <begin position="1"/>
        <end position="20"/>
    </location>
</feature>
<dbReference type="PROSITE" id="PS00463">
    <property type="entry name" value="ZN2_CY6_FUNGAL_1"/>
    <property type="match status" value="1"/>
</dbReference>
<dbReference type="GO" id="GO:0008270">
    <property type="term" value="F:zinc ion binding"/>
    <property type="evidence" value="ECO:0007669"/>
    <property type="project" value="InterPro"/>
</dbReference>
<keyword evidence="9" id="KW-0539">Nucleus</keyword>
<dbReference type="RefSeq" id="XP_062628747.1">
    <property type="nucleotide sequence ID" value="XM_062772763.1"/>
</dbReference>
<feature type="transmembrane region" description="Helical" evidence="11">
    <location>
        <begin position="266"/>
        <end position="286"/>
    </location>
</feature>
<evidence type="ECO:0000313" key="14">
    <source>
        <dbReference type="EMBL" id="WOO82715.1"/>
    </source>
</evidence>
<feature type="transmembrane region" description="Helical" evidence="11">
    <location>
        <begin position="402"/>
        <end position="421"/>
    </location>
</feature>
<dbReference type="SMART" id="SM00906">
    <property type="entry name" value="Fungal_trans"/>
    <property type="match status" value="1"/>
</dbReference>
<dbReference type="InterPro" id="IPR020846">
    <property type="entry name" value="MFS_dom"/>
</dbReference>
<evidence type="ECO:0000256" key="9">
    <source>
        <dbReference type="ARBA" id="ARBA00023242"/>
    </source>
</evidence>
<dbReference type="PROSITE" id="PS50048">
    <property type="entry name" value="ZN2_CY6_FUNGAL_2"/>
    <property type="match status" value="1"/>
</dbReference>
<dbReference type="GO" id="GO:0006811">
    <property type="term" value="P:monoatomic ion transport"/>
    <property type="evidence" value="ECO:0007669"/>
    <property type="project" value="UniProtKB-KW"/>
</dbReference>
<dbReference type="GO" id="GO:0000981">
    <property type="term" value="F:DNA-binding transcription factor activity, RNA polymerase II-specific"/>
    <property type="evidence" value="ECO:0007669"/>
    <property type="project" value="InterPro"/>
</dbReference>
<protein>
    <submittedName>
        <fullName evidence="14">MFS siderochrome iron transporter C</fullName>
    </submittedName>
</protein>
<accession>A0AAF0Y9U3</accession>
<dbReference type="InterPro" id="IPR011701">
    <property type="entry name" value="MFS"/>
</dbReference>
<keyword evidence="8 11" id="KW-0472">Membrane</keyword>
<feature type="transmembrane region" description="Helical" evidence="11">
    <location>
        <begin position="47"/>
        <end position="71"/>
    </location>
</feature>
<dbReference type="InterPro" id="IPR007219">
    <property type="entry name" value="XnlR_reg_dom"/>
</dbReference>
<evidence type="ECO:0000313" key="15">
    <source>
        <dbReference type="Proteomes" id="UP000827549"/>
    </source>
</evidence>